<gene>
    <name evidence="2" type="ORF">GB996_09990</name>
</gene>
<dbReference type="Pfam" id="PF07819">
    <property type="entry name" value="PGAP1"/>
    <property type="match status" value="1"/>
</dbReference>
<evidence type="ECO:0000259" key="1">
    <source>
        <dbReference type="Pfam" id="PF07819"/>
    </source>
</evidence>
<evidence type="ECO:0000313" key="2">
    <source>
        <dbReference type="EMBL" id="MUG33125.1"/>
    </source>
</evidence>
<proteinExistence type="predicted"/>
<sequence>MSNSTSPTSPASEDLSQQYSLYETCELINASNPVYLEDLHQQLDHLDYLDENALINMAYEPSAPSKKPPLSVSNVLEGLVQLATTGAVGATEIIEAIHSEILLRPLGRFNEDHLNRWQQGVTRRLYNVVRYTMQSVGRGVTSSSMQLYRRSLINQKRRLLPERLKQLVNVINGMVGDHLVARDNPLAVPMVLYDRYGQPLGAKADPLCGRVIVLCHGLCLSYLSWHPCEEDSLGEHIALSVPKSTVLYLDYNTGRRISQNGHNLANLLQQLVIKNPDITQIDLVGYSMGGLVSRSALFYGEQERQDWVARVGNLVTIGSPHQGAILERISYHLLDIMAKVPFAGSLSKLGDIRSAGIIDLRHGCIRDEDWKGLKVRDVLPEDFRHPTKLPRHINTFFIAGSIAEGVYESKASNLVGDGLVMIESALGEAGKTHENHHLYVPEGRKAVFYGVNHINLQYDERVHNQVSEWLQANRDSESALKPRIQSFPDEIEVVV</sequence>
<dbReference type="RefSeq" id="WP_155587573.1">
    <property type="nucleotide sequence ID" value="NZ_WFKQ01000010.1"/>
</dbReference>
<dbReference type="OrthoDB" id="869379at2"/>
<dbReference type="GO" id="GO:0016788">
    <property type="term" value="F:hydrolase activity, acting on ester bonds"/>
    <property type="evidence" value="ECO:0007669"/>
    <property type="project" value="InterPro"/>
</dbReference>
<accession>A0A844M338</accession>
<dbReference type="InterPro" id="IPR029058">
    <property type="entry name" value="AB_hydrolase_fold"/>
</dbReference>
<dbReference type="InterPro" id="IPR012908">
    <property type="entry name" value="PGAP1-ab_dom-like"/>
</dbReference>
<comment type="caution">
    <text evidence="2">The sequence shown here is derived from an EMBL/GenBank/DDBJ whole genome shotgun (WGS) entry which is preliminary data.</text>
</comment>
<keyword evidence="3" id="KW-1185">Reference proteome</keyword>
<protein>
    <recommendedName>
        <fullName evidence="1">GPI inositol-deacylase PGAP1-like alpha/beta domain-containing protein</fullName>
    </recommendedName>
</protein>
<dbReference type="SUPFAM" id="SSF53474">
    <property type="entry name" value="alpha/beta-Hydrolases"/>
    <property type="match status" value="1"/>
</dbReference>
<evidence type="ECO:0000313" key="3">
    <source>
        <dbReference type="Proteomes" id="UP000442109"/>
    </source>
</evidence>
<name>A0A844M338_9GAMM</name>
<dbReference type="Proteomes" id="UP000442109">
    <property type="component" value="Unassembled WGS sequence"/>
</dbReference>
<dbReference type="Gene3D" id="3.40.50.1820">
    <property type="entry name" value="alpha/beta hydrolase"/>
    <property type="match status" value="1"/>
</dbReference>
<dbReference type="EMBL" id="WFKQ01000010">
    <property type="protein sequence ID" value="MUG33125.1"/>
    <property type="molecule type" value="Genomic_DNA"/>
</dbReference>
<dbReference type="PANTHER" id="PTHR37946">
    <property type="entry name" value="SLL1969 PROTEIN"/>
    <property type="match status" value="1"/>
</dbReference>
<dbReference type="PANTHER" id="PTHR37946:SF1">
    <property type="entry name" value="SLL1969 PROTEIN"/>
    <property type="match status" value="1"/>
</dbReference>
<organism evidence="2 3">
    <name type="scientific">Psychrobacter sanguinis</name>
    <dbReference type="NCBI Taxonomy" id="861445"/>
    <lineage>
        <taxon>Bacteria</taxon>
        <taxon>Pseudomonadati</taxon>
        <taxon>Pseudomonadota</taxon>
        <taxon>Gammaproteobacteria</taxon>
        <taxon>Moraxellales</taxon>
        <taxon>Moraxellaceae</taxon>
        <taxon>Psychrobacter</taxon>
    </lineage>
</organism>
<reference evidence="2 3" key="1">
    <citation type="journal article" date="2019" name="PLoS ONE">
        <title>Pup mortality in New Zealand sea lions (Phocarctos hookeri) at Enderby Island, Auckland Islands, 2013-18.</title>
        <authorList>
            <person name="Michael S.A."/>
            <person name="Hayman D.T.S."/>
            <person name="Gray R."/>
            <person name="Zhang J."/>
            <person name="Rogers L."/>
            <person name="Roe W.D."/>
        </authorList>
    </citation>
    <scope>NUCLEOTIDE SEQUENCE [LARGE SCALE GENOMIC DNA]</scope>
    <source>
        <strain evidence="2 3">SM868</strain>
    </source>
</reference>
<dbReference type="AlphaFoldDB" id="A0A844M338"/>
<feature type="domain" description="GPI inositol-deacylase PGAP1-like alpha/beta" evidence="1">
    <location>
        <begin position="209"/>
        <end position="374"/>
    </location>
</feature>